<geneLocation type="plasmid" evidence="3">
    <name>ptb1</name>
</geneLocation>
<dbReference type="Pfam" id="PF01402">
    <property type="entry name" value="RHH_1"/>
    <property type="match status" value="1"/>
</dbReference>
<dbReference type="GO" id="GO:0006355">
    <property type="term" value="P:regulation of DNA-templated transcription"/>
    <property type="evidence" value="ECO:0007669"/>
    <property type="project" value="InterPro"/>
</dbReference>
<protein>
    <submittedName>
        <fullName evidence="2">Ribbon-helix-helix protein, copG family</fullName>
    </submittedName>
</protein>
<evidence type="ECO:0000313" key="2">
    <source>
        <dbReference type="EMBL" id="APD10430.1"/>
    </source>
</evidence>
<evidence type="ECO:0000259" key="1">
    <source>
        <dbReference type="Pfam" id="PF01402"/>
    </source>
</evidence>
<evidence type="ECO:0000313" key="3">
    <source>
        <dbReference type="Proteomes" id="UP000182993"/>
    </source>
</evidence>
<dbReference type="InterPro" id="IPR010985">
    <property type="entry name" value="Ribbon_hlx_hlx"/>
</dbReference>
<dbReference type="InterPro" id="IPR002145">
    <property type="entry name" value="CopG"/>
</dbReference>
<feature type="domain" description="Ribbon-helix-helix protein CopG" evidence="1">
    <location>
        <begin position="1"/>
        <end position="38"/>
    </location>
</feature>
<gene>
    <name evidence="2" type="ORF">A0O31_02405</name>
</gene>
<sequence>MRLTVYLPEDLARLLREAAAHEGKSLSALTAKALAFYLRDRRRTALGRKVLEVAGRTRLTEEAHRLLEEGRRDRP</sequence>
<reference evidence="3" key="1">
    <citation type="submission" date="2016-06" db="EMBL/GenBank/DDBJ databases">
        <title>Whole genome sequencing of Thermus brockianus strain GE-1.</title>
        <authorList>
            <person name="Schaefers C."/>
            <person name="Blank S."/>
            <person name="Wiebusch S."/>
            <person name="Elleuche S."/>
            <person name="Antranikian G."/>
        </authorList>
    </citation>
    <scope>NUCLEOTIDE SEQUENCE [LARGE SCALE GENOMIC DNA]</scope>
    <source>
        <strain evidence="3">GE-1</strain>
        <plasmid evidence="3">ptb1</plasmid>
    </source>
</reference>
<dbReference type="KEGG" id="tbc:A0O31_02405"/>
<proteinExistence type="predicted"/>
<dbReference type="OrthoDB" id="32968at2"/>
<keyword evidence="2" id="KW-0614">Plasmid</keyword>
<dbReference type="EMBL" id="CP016313">
    <property type="protein sequence ID" value="APD10430.1"/>
    <property type="molecule type" value="Genomic_DNA"/>
</dbReference>
<dbReference type="RefSeq" id="WP_071678117.1">
    <property type="nucleotide sequence ID" value="NZ_CP016313.1"/>
</dbReference>
<organism evidence="2 3">
    <name type="scientific">Thermus brockianus</name>
    <dbReference type="NCBI Taxonomy" id="56956"/>
    <lineage>
        <taxon>Bacteria</taxon>
        <taxon>Thermotogati</taxon>
        <taxon>Deinococcota</taxon>
        <taxon>Deinococci</taxon>
        <taxon>Thermales</taxon>
        <taxon>Thermaceae</taxon>
        <taxon>Thermus</taxon>
    </lineage>
</organism>
<accession>A0A1J0LVP5</accession>
<dbReference type="SUPFAM" id="SSF47598">
    <property type="entry name" value="Ribbon-helix-helix"/>
    <property type="match status" value="1"/>
</dbReference>
<name>A0A1J0LVP5_THEBO</name>
<dbReference type="Proteomes" id="UP000182993">
    <property type="component" value="Plasmid pTB1"/>
</dbReference>
<dbReference type="AlphaFoldDB" id="A0A1J0LVP5"/>